<keyword evidence="2" id="KW-0560">Oxidoreductase</keyword>
<proteinExistence type="inferred from homology"/>
<dbReference type="CDD" id="cd00667">
    <property type="entry name" value="ring_hydroxylating_dioxygenases_beta"/>
    <property type="match status" value="1"/>
</dbReference>
<dbReference type="PANTHER" id="PTHR41534:SF1">
    <property type="entry name" value="BLR3401 PROTEIN"/>
    <property type="match status" value="1"/>
</dbReference>
<dbReference type="EMBL" id="JACORU010000001">
    <property type="protein sequence ID" value="MBC5763034.1"/>
    <property type="molecule type" value="Genomic_DNA"/>
</dbReference>
<dbReference type="GO" id="GO:0019380">
    <property type="term" value="P:3-phenylpropionate catabolic process"/>
    <property type="evidence" value="ECO:0007669"/>
    <property type="project" value="TreeGrafter"/>
</dbReference>
<dbReference type="InterPro" id="IPR000391">
    <property type="entry name" value="Rng_hydr_dOase-bsu"/>
</dbReference>
<sequence length="163" mass="18971">MADLEQEISRLLVLEAKLVDERRWDEWLALMASDVEYWVPAWDGSRPTSNPDNELSLIYYDSRQGLEDRVFRLRLERSLASEPQPRTCHFVTNVLCVASADDTVACEANWQVNSWRDGKTTVFWGRYEYLIERSNSAAGWAIRKKKILLMNDVIPTVLDIYLL</sequence>
<organism evidence="3 4">
    <name type="scientific">Ramlibacter albus</name>
    <dbReference type="NCBI Taxonomy" id="2079448"/>
    <lineage>
        <taxon>Bacteria</taxon>
        <taxon>Pseudomonadati</taxon>
        <taxon>Pseudomonadota</taxon>
        <taxon>Betaproteobacteria</taxon>
        <taxon>Burkholderiales</taxon>
        <taxon>Comamonadaceae</taxon>
        <taxon>Ramlibacter</taxon>
    </lineage>
</organism>
<reference evidence="3" key="1">
    <citation type="submission" date="2020-08" db="EMBL/GenBank/DDBJ databases">
        <title>Ramlibacter sp. GTP1 16S ribosomal RNA gene genome sequencing and assembly.</title>
        <authorList>
            <person name="Kang M."/>
        </authorList>
    </citation>
    <scope>NUCLEOTIDE SEQUENCE</scope>
    <source>
        <strain evidence="3">GTP1</strain>
    </source>
</reference>
<dbReference type="Proteomes" id="UP000596827">
    <property type="component" value="Unassembled WGS sequence"/>
</dbReference>
<evidence type="ECO:0000256" key="1">
    <source>
        <dbReference type="ARBA" id="ARBA00009570"/>
    </source>
</evidence>
<keyword evidence="3" id="KW-0223">Dioxygenase</keyword>
<keyword evidence="4" id="KW-1185">Reference proteome</keyword>
<protein>
    <submittedName>
        <fullName evidence="3">Aromatic-ring-hydroxylating dioxygenase subunit beta</fullName>
    </submittedName>
</protein>
<dbReference type="RefSeq" id="WP_187079504.1">
    <property type="nucleotide sequence ID" value="NZ_JACORU010000001.1"/>
</dbReference>
<dbReference type="AlphaFoldDB" id="A0A923M5H2"/>
<dbReference type="Gene3D" id="3.10.450.50">
    <property type="match status" value="1"/>
</dbReference>
<dbReference type="PANTHER" id="PTHR41534">
    <property type="entry name" value="BLR3401 PROTEIN"/>
    <property type="match status" value="1"/>
</dbReference>
<evidence type="ECO:0000256" key="2">
    <source>
        <dbReference type="ARBA" id="ARBA00023002"/>
    </source>
</evidence>
<name>A0A923M5H2_9BURK</name>
<accession>A0A923M5H2</accession>
<comment type="similarity">
    <text evidence="1">Belongs to the bacterial ring-hydroxylating dioxygenase beta subunit family.</text>
</comment>
<dbReference type="Pfam" id="PF00866">
    <property type="entry name" value="Ring_hydroxyl_B"/>
    <property type="match status" value="1"/>
</dbReference>
<dbReference type="SUPFAM" id="SSF54427">
    <property type="entry name" value="NTF2-like"/>
    <property type="match status" value="1"/>
</dbReference>
<dbReference type="GO" id="GO:0051213">
    <property type="term" value="F:dioxygenase activity"/>
    <property type="evidence" value="ECO:0007669"/>
    <property type="project" value="UniProtKB-KW"/>
</dbReference>
<evidence type="ECO:0000313" key="3">
    <source>
        <dbReference type="EMBL" id="MBC5763034.1"/>
    </source>
</evidence>
<gene>
    <name evidence="3" type="ORF">H8R02_01115</name>
</gene>
<dbReference type="InterPro" id="IPR032710">
    <property type="entry name" value="NTF2-like_dom_sf"/>
</dbReference>
<comment type="caution">
    <text evidence="3">The sequence shown here is derived from an EMBL/GenBank/DDBJ whole genome shotgun (WGS) entry which is preliminary data.</text>
</comment>
<evidence type="ECO:0000313" key="4">
    <source>
        <dbReference type="Proteomes" id="UP000596827"/>
    </source>
</evidence>